<proteinExistence type="predicted"/>
<dbReference type="EMBL" id="JH993883">
    <property type="protein sequence ID" value="ELQ76071.1"/>
    <property type="molecule type" value="Genomic_DNA"/>
</dbReference>
<sequence>MYTSHAYKIKTAVLIILNRPKKCAGRWKNKNAVICSHGTIAEEVFCYGFNKELFEMKRSSEIRTRSIITRVLLDASKAIFPSDCLRTRGV</sequence>
<evidence type="ECO:0000313" key="2">
    <source>
        <dbReference type="Proteomes" id="UP000011185"/>
    </source>
</evidence>
<dbReference type="Proteomes" id="UP000011185">
    <property type="component" value="Unassembled WGS sequence"/>
</dbReference>
<dbReference type="HOGENOM" id="CLU_2442427_0_0_1"/>
<dbReference type="InParanoid" id="L7JYE3"/>
<dbReference type="AlphaFoldDB" id="L7JYE3"/>
<gene>
    <name evidence="1" type="ORF">THOM_0959</name>
</gene>
<protein>
    <submittedName>
        <fullName evidence="1">Uncharacterized protein</fullName>
    </submittedName>
</protein>
<name>L7JYE3_TRAHO</name>
<dbReference type="VEuPathDB" id="MicrosporidiaDB:THOM_0959"/>
<keyword evidence="2" id="KW-1185">Reference proteome</keyword>
<reference evidence="1 2" key="1">
    <citation type="journal article" date="2012" name="PLoS Pathog.">
        <title>The genome of the obligate intracellular parasite Trachipleistophora hominis: new insights into microsporidian genome dynamics and reductive evolution.</title>
        <authorList>
            <person name="Heinz E."/>
            <person name="Williams T.A."/>
            <person name="Nakjang S."/>
            <person name="Noel C.J."/>
            <person name="Swan D.C."/>
            <person name="Goldberg A.V."/>
            <person name="Harris S.R."/>
            <person name="Weinmaier T."/>
            <person name="Markert S."/>
            <person name="Becher D."/>
            <person name="Bernhardt J."/>
            <person name="Dagan T."/>
            <person name="Hacker C."/>
            <person name="Lucocq J.M."/>
            <person name="Schweder T."/>
            <person name="Rattei T."/>
            <person name="Hall N."/>
            <person name="Hirt R.P."/>
            <person name="Embley T.M."/>
        </authorList>
    </citation>
    <scope>NUCLEOTIDE SEQUENCE [LARGE SCALE GENOMIC DNA]</scope>
</reference>
<accession>L7JYE3</accession>
<organism evidence="1 2">
    <name type="scientific">Trachipleistophora hominis</name>
    <name type="common">Microsporidian parasite</name>
    <dbReference type="NCBI Taxonomy" id="72359"/>
    <lineage>
        <taxon>Eukaryota</taxon>
        <taxon>Fungi</taxon>
        <taxon>Fungi incertae sedis</taxon>
        <taxon>Microsporidia</taxon>
        <taxon>Pleistophoridae</taxon>
        <taxon>Trachipleistophora</taxon>
    </lineage>
</organism>
<evidence type="ECO:0000313" key="1">
    <source>
        <dbReference type="EMBL" id="ELQ76071.1"/>
    </source>
</evidence>